<dbReference type="VEuPathDB" id="FungiDB:VP01_250g2"/>
<dbReference type="AlphaFoldDB" id="A0A0L6V7F3"/>
<accession>A0A0L6V7F3</accession>
<evidence type="ECO:0000313" key="1">
    <source>
        <dbReference type="EMBL" id="KNZ56045.1"/>
    </source>
</evidence>
<evidence type="ECO:0000313" key="2">
    <source>
        <dbReference type="Proteomes" id="UP000037035"/>
    </source>
</evidence>
<proteinExistence type="predicted"/>
<reference evidence="1 2" key="1">
    <citation type="submission" date="2015-08" db="EMBL/GenBank/DDBJ databases">
        <title>Next Generation Sequencing and Analysis of the Genome of Puccinia sorghi L Schw, the Causal Agent of Maize Common Rust.</title>
        <authorList>
            <person name="Rochi L."/>
            <person name="Burguener G."/>
            <person name="Darino M."/>
            <person name="Turjanski A."/>
            <person name="Kreff E."/>
            <person name="Dieguez M.J."/>
            <person name="Sacco F."/>
        </authorList>
    </citation>
    <scope>NUCLEOTIDE SEQUENCE [LARGE SCALE GENOMIC DNA]</scope>
    <source>
        <strain evidence="1 2">RO10H11247</strain>
    </source>
</reference>
<sequence>MEAAAIHGGDHGGYEVAQQSYSIRFSSNSPRKHKTSNSSSGLSSKICNNDKNIDREKSNVRCNRKIQREIIGCLYWPRSQQGGKNTYVCQGRNLLFTFKDFGLRNSWPNSFQENYNFYTFNYHWEPVKDSGWEFGYPIFTKKNLDGMRHRLAKNIGTTQNPSSGPKIEIRLIVAQLSLFKEHEQELFAVEKFEEHLAFLWELWFYIDDGAQDTPIA</sequence>
<dbReference type="EMBL" id="LAVV01007403">
    <property type="protein sequence ID" value="KNZ56045.1"/>
    <property type="molecule type" value="Genomic_DNA"/>
</dbReference>
<comment type="caution">
    <text evidence="1">The sequence shown here is derived from an EMBL/GenBank/DDBJ whole genome shotgun (WGS) entry which is preliminary data.</text>
</comment>
<keyword evidence="2" id="KW-1185">Reference proteome</keyword>
<organism evidence="1 2">
    <name type="scientific">Puccinia sorghi</name>
    <dbReference type="NCBI Taxonomy" id="27349"/>
    <lineage>
        <taxon>Eukaryota</taxon>
        <taxon>Fungi</taxon>
        <taxon>Dikarya</taxon>
        <taxon>Basidiomycota</taxon>
        <taxon>Pucciniomycotina</taxon>
        <taxon>Pucciniomycetes</taxon>
        <taxon>Pucciniales</taxon>
        <taxon>Pucciniaceae</taxon>
        <taxon>Puccinia</taxon>
    </lineage>
</organism>
<gene>
    <name evidence="1" type="ORF">VP01_250g2</name>
</gene>
<protein>
    <submittedName>
        <fullName evidence="1">Uncharacterized protein</fullName>
    </submittedName>
</protein>
<dbReference type="Proteomes" id="UP000037035">
    <property type="component" value="Unassembled WGS sequence"/>
</dbReference>
<name>A0A0L6V7F3_9BASI</name>